<accession>A0A1I6UMY7</accession>
<dbReference type="Proteomes" id="UP000198785">
    <property type="component" value="Unassembled WGS sequence"/>
</dbReference>
<dbReference type="OrthoDB" id="1071350at2"/>
<gene>
    <name evidence="1" type="ORF">SAMN05660206_109122</name>
</gene>
<dbReference type="RefSeq" id="WP_093366559.1">
    <property type="nucleotide sequence ID" value="NZ_FOZZ01000009.1"/>
</dbReference>
<reference evidence="1 2" key="1">
    <citation type="submission" date="2016-10" db="EMBL/GenBank/DDBJ databases">
        <authorList>
            <person name="de Groot N.N."/>
        </authorList>
    </citation>
    <scope>NUCLEOTIDE SEQUENCE [LARGE SCALE GENOMIC DNA]</scope>
    <source>
        <strain evidence="1 2">DSM 22789</strain>
    </source>
</reference>
<evidence type="ECO:0000313" key="2">
    <source>
        <dbReference type="Proteomes" id="UP000198785"/>
    </source>
</evidence>
<dbReference type="EMBL" id="FOZZ01000009">
    <property type="protein sequence ID" value="SFT02822.1"/>
    <property type="molecule type" value="Genomic_DNA"/>
</dbReference>
<name>A0A1I6UMY7_9SPHI</name>
<dbReference type="AlphaFoldDB" id="A0A1I6UMY7"/>
<protein>
    <recommendedName>
        <fullName evidence="3">3-oxoacyl-ACP synthase</fullName>
    </recommendedName>
</protein>
<evidence type="ECO:0000313" key="1">
    <source>
        <dbReference type="EMBL" id="SFT02822.1"/>
    </source>
</evidence>
<organism evidence="1 2">
    <name type="scientific">Sphingobacterium wenxiniae</name>
    <dbReference type="NCBI Taxonomy" id="683125"/>
    <lineage>
        <taxon>Bacteria</taxon>
        <taxon>Pseudomonadati</taxon>
        <taxon>Bacteroidota</taxon>
        <taxon>Sphingobacteriia</taxon>
        <taxon>Sphingobacteriales</taxon>
        <taxon>Sphingobacteriaceae</taxon>
        <taxon>Sphingobacterium</taxon>
    </lineage>
</organism>
<keyword evidence="2" id="KW-1185">Reference proteome</keyword>
<sequence length="201" mass="23064">MHTTSFITKIVHLHDASIKVGGQVVYEGEKDEPFAIFAKQAFKYLEVDYPKFYKMDALSKMAFLGAEYILQSEEKEGLALVLANRSGSLDTDVRHQQSIQDTANIFPSPATFVYTLSNICLGEISIRHQLQTENAFFVFEEYPADFMQKYADYLLVSAKAKRVLCGWVEYFQEKYRAVLYLVDQNGQKPHTTENINELFES</sequence>
<evidence type="ECO:0008006" key="3">
    <source>
        <dbReference type="Google" id="ProtNLM"/>
    </source>
</evidence>
<dbReference type="STRING" id="683125.SAMN05660206_109122"/>
<proteinExistence type="predicted"/>